<dbReference type="PANTHER" id="PTHR35043:SF7">
    <property type="entry name" value="TRANSCRIPTION FACTOR DOMAIN-CONTAINING PROTEIN"/>
    <property type="match status" value="1"/>
</dbReference>
<dbReference type="PANTHER" id="PTHR35043">
    <property type="entry name" value="TRANSCRIPTION FACTOR DOMAIN-CONTAINING PROTEIN"/>
    <property type="match status" value="1"/>
</dbReference>
<comment type="caution">
    <text evidence="3">The sequence shown here is derived from an EMBL/GenBank/DDBJ whole genome shotgun (WGS) entry which is preliminary data.</text>
</comment>
<reference evidence="3 4" key="1">
    <citation type="submission" date="2019-12" db="EMBL/GenBank/DDBJ databases">
        <title>Draft genome sequence of the ascomycete Xylaria multiplex DSM 110363.</title>
        <authorList>
            <person name="Buettner E."/>
            <person name="Kellner H."/>
        </authorList>
    </citation>
    <scope>NUCLEOTIDE SEQUENCE [LARGE SCALE GENOMIC DNA]</scope>
    <source>
        <strain evidence="3 4">DSM 110363</strain>
    </source>
</reference>
<gene>
    <name evidence="3" type="ORF">GQX73_g3196</name>
</gene>
<keyword evidence="4" id="KW-1185">Reference proteome</keyword>
<proteinExistence type="predicted"/>
<name>A0A7C8N0V5_9PEZI</name>
<accession>A0A7C8N0V5</accession>
<feature type="transmembrane region" description="Helical" evidence="1">
    <location>
        <begin position="219"/>
        <end position="236"/>
    </location>
</feature>
<dbReference type="AlphaFoldDB" id="A0A7C8N0V5"/>
<keyword evidence="2" id="KW-0732">Signal</keyword>
<feature type="transmembrane region" description="Helical" evidence="1">
    <location>
        <begin position="295"/>
        <end position="313"/>
    </location>
</feature>
<feature type="signal peptide" evidence="2">
    <location>
        <begin position="1"/>
        <end position="24"/>
    </location>
</feature>
<dbReference type="OrthoDB" id="3061561at2759"/>
<keyword evidence="1" id="KW-0812">Transmembrane</keyword>
<evidence type="ECO:0000313" key="3">
    <source>
        <dbReference type="EMBL" id="KAF2970374.1"/>
    </source>
</evidence>
<feature type="chain" id="PRO_5028799031" evidence="2">
    <location>
        <begin position="25"/>
        <end position="462"/>
    </location>
</feature>
<dbReference type="InParanoid" id="A0A7C8N0V5"/>
<evidence type="ECO:0000313" key="4">
    <source>
        <dbReference type="Proteomes" id="UP000481858"/>
    </source>
</evidence>
<dbReference type="EMBL" id="WUBL01000024">
    <property type="protein sequence ID" value="KAF2970374.1"/>
    <property type="molecule type" value="Genomic_DNA"/>
</dbReference>
<feature type="transmembrane region" description="Helical" evidence="1">
    <location>
        <begin position="325"/>
        <end position="345"/>
    </location>
</feature>
<organism evidence="3 4">
    <name type="scientific">Xylaria multiplex</name>
    <dbReference type="NCBI Taxonomy" id="323545"/>
    <lineage>
        <taxon>Eukaryota</taxon>
        <taxon>Fungi</taxon>
        <taxon>Dikarya</taxon>
        <taxon>Ascomycota</taxon>
        <taxon>Pezizomycotina</taxon>
        <taxon>Sordariomycetes</taxon>
        <taxon>Xylariomycetidae</taxon>
        <taxon>Xylariales</taxon>
        <taxon>Xylariaceae</taxon>
        <taxon>Xylaria</taxon>
    </lineage>
</organism>
<sequence length="462" mass="52515">MNATTVTEFILAHAIFEFIMAVQALDVMAKAELPTVYPLYIQVLRCCGMFILGEQAPGNDEEAGLPLTYPPRISRLWRWGKLILGKQAPDIDEEAPVPVTYRPWISRLWSWFNLSSFPNAGNNWTITHSYFANMGGFVINEGLAEDSFLGNYRPKISGHEIARLSEQLITPCQYNEDTIKDKSKSDTFAKCLAIIQILQLVLSLIVRKIRGLPISQLEIVTLVFAVCGVATFISCWEKPRNVAVALPLGFYSAPKNLEKSFDSFSRVLVNRVKDFNGRQVPNDNIPIHSFYSGSVIWVLAFLSAAIGSLHLIAWNFEFPTLAERIVWRVITIVSVVVPPLGLVTVPLSQHHRAWGNPQEFMEQTLRVLRQVQEMPDSIWENLMGTQGRIPEGFTEMTPAIKEIIKEAYDNLQRISNIEATRGEAKVRYRFIFRRMVEYPYILRRIEVLIRNSDPVRAIATNE</sequence>
<keyword evidence="1" id="KW-1133">Transmembrane helix</keyword>
<evidence type="ECO:0000256" key="2">
    <source>
        <dbReference type="SAM" id="SignalP"/>
    </source>
</evidence>
<protein>
    <submittedName>
        <fullName evidence="3">Uncharacterized protein</fullName>
    </submittedName>
</protein>
<evidence type="ECO:0000256" key="1">
    <source>
        <dbReference type="SAM" id="Phobius"/>
    </source>
</evidence>
<keyword evidence="1" id="KW-0472">Membrane</keyword>
<dbReference type="Proteomes" id="UP000481858">
    <property type="component" value="Unassembled WGS sequence"/>
</dbReference>